<dbReference type="InterPro" id="IPR051412">
    <property type="entry name" value="Formin_Homology_Diaphanous_sf"/>
</dbReference>
<protein>
    <submittedName>
        <fullName evidence="2">Uncharacterized protein</fullName>
    </submittedName>
</protein>
<feature type="compositionally biased region" description="Acidic residues" evidence="1">
    <location>
        <begin position="225"/>
        <end position="245"/>
    </location>
</feature>
<comment type="caution">
    <text evidence="2">The sequence shown here is derived from an EMBL/GenBank/DDBJ whole genome shotgun (WGS) entry which is preliminary data.</text>
</comment>
<feature type="compositionally biased region" description="Pro residues" evidence="1">
    <location>
        <begin position="264"/>
        <end position="301"/>
    </location>
</feature>
<feature type="region of interest" description="Disordered" evidence="1">
    <location>
        <begin position="193"/>
        <end position="459"/>
    </location>
</feature>
<evidence type="ECO:0000256" key="1">
    <source>
        <dbReference type="SAM" id="MobiDB-lite"/>
    </source>
</evidence>
<dbReference type="AlphaFoldDB" id="A0A0N8H7A7"/>
<organism evidence="2 3">
    <name type="scientific">Neonectria ditissima</name>
    <dbReference type="NCBI Taxonomy" id="78410"/>
    <lineage>
        <taxon>Eukaryota</taxon>
        <taxon>Fungi</taxon>
        <taxon>Dikarya</taxon>
        <taxon>Ascomycota</taxon>
        <taxon>Pezizomycotina</taxon>
        <taxon>Sordariomycetes</taxon>
        <taxon>Hypocreomycetidae</taxon>
        <taxon>Hypocreales</taxon>
        <taxon>Nectriaceae</taxon>
        <taxon>Neonectria</taxon>
    </lineage>
</organism>
<dbReference type="GO" id="GO:0005884">
    <property type="term" value="C:actin filament"/>
    <property type="evidence" value="ECO:0007669"/>
    <property type="project" value="TreeGrafter"/>
</dbReference>
<accession>A0A0N8H7A7</accession>
<gene>
    <name evidence="2" type="ORF">AK830_g5301</name>
</gene>
<sequence>MMRQAKCAAPTSRGASRRSSEDKMSLRSTPRETSDEDTPRKPRLSPRSKRKTDEDTHKTSWKDQLKFRSFIGRRESGPRDRVKELKIVHLGEQPPPPLMREDAVPAEEECRESAMTPRSVPIVPSPEEPHSTPEEQQPRPEEQHPRPEEPEDWDDCNGQDEFEAEEMDYDEEDPFHLEEKVMMVDLTSQIQDLQMRAARERGMSISHMSESSDESRSCSPLPFIYEDEVATTDHNEDDSDSDSDVSPDHSPGPDNHISWNWAEPIPPAPPVALAPAPAPKPNPATSQPPSPTDQQPPPPSHPGQLAAAVKPTYKANMVMLRRPSRPDNPWSWKLPAPDPSAPKINTVIVRRPSRKESLLATKPSGLSPRPPSSKPPKPLSRRPSRLDDSWSLTSSSKTEPRRPSRCDGPLSRPPLPPSSLSKASPVNDENRRRPSRPQDALGSHPVFINPSVDVRQDSEPDPLCRMCLVATAEAWGVCQECDDEATSPPPLQHDEYPPPPPPQPEKPIRPQDRLMRPAPLTTQNSFGTPSVRGRYATASLASNPEANEITPPISPMCRTVHNLVSIPPPPPPTSLSALPTPEVLARLQYFTGPGQRTTFFNNEWPDYYLDSQVVQVKGHESVDSADSVASQEAQGYMQRELSLEEYDGFWGSPVSPGPGWI</sequence>
<evidence type="ECO:0000313" key="3">
    <source>
        <dbReference type="Proteomes" id="UP000050424"/>
    </source>
</evidence>
<evidence type="ECO:0000313" key="2">
    <source>
        <dbReference type="EMBL" id="KPM41244.1"/>
    </source>
</evidence>
<feature type="compositionally biased region" description="Pro residues" evidence="1">
    <location>
        <begin position="368"/>
        <end position="378"/>
    </location>
</feature>
<feature type="compositionally biased region" description="Basic and acidic residues" evidence="1">
    <location>
        <begin position="127"/>
        <end position="148"/>
    </location>
</feature>
<dbReference type="EMBL" id="LKCW01000068">
    <property type="protein sequence ID" value="KPM41244.1"/>
    <property type="molecule type" value="Genomic_DNA"/>
</dbReference>
<feature type="compositionally biased region" description="Basic residues" evidence="1">
    <location>
        <begin position="41"/>
        <end position="50"/>
    </location>
</feature>
<dbReference type="PANTHER" id="PTHR45691:SF6">
    <property type="entry name" value="PROTEIN DIAPHANOUS"/>
    <property type="match status" value="1"/>
</dbReference>
<reference evidence="2 3" key="1">
    <citation type="submission" date="2015-09" db="EMBL/GenBank/DDBJ databases">
        <title>Draft genome of a European isolate of the apple canker pathogen Neonectria ditissima.</title>
        <authorList>
            <person name="Gomez-Cortecero A."/>
            <person name="Harrison R.J."/>
            <person name="Armitage A.D."/>
        </authorList>
    </citation>
    <scope>NUCLEOTIDE SEQUENCE [LARGE SCALE GENOMIC DNA]</scope>
    <source>
        <strain evidence="2 3">R09/05</strain>
    </source>
</reference>
<dbReference type="OrthoDB" id="5087176at2759"/>
<feature type="region of interest" description="Disordered" evidence="1">
    <location>
        <begin position="481"/>
        <end position="512"/>
    </location>
</feature>
<feature type="region of interest" description="Disordered" evidence="1">
    <location>
        <begin position="1"/>
        <end position="178"/>
    </location>
</feature>
<proteinExistence type="predicted"/>
<feature type="compositionally biased region" description="Basic and acidic residues" evidence="1">
    <location>
        <begin position="18"/>
        <end position="40"/>
    </location>
</feature>
<dbReference type="GO" id="GO:0030041">
    <property type="term" value="P:actin filament polymerization"/>
    <property type="evidence" value="ECO:0007669"/>
    <property type="project" value="TreeGrafter"/>
</dbReference>
<keyword evidence="3" id="KW-1185">Reference proteome</keyword>
<dbReference type="PANTHER" id="PTHR45691">
    <property type="entry name" value="PROTEIN DIAPHANOUS"/>
    <property type="match status" value="1"/>
</dbReference>
<name>A0A0N8H7A7_9HYPO</name>
<feature type="compositionally biased region" description="Acidic residues" evidence="1">
    <location>
        <begin position="149"/>
        <end position="173"/>
    </location>
</feature>
<feature type="compositionally biased region" description="Pro residues" evidence="1">
    <location>
        <begin position="487"/>
        <end position="505"/>
    </location>
</feature>
<dbReference type="Proteomes" id="UP000050424">
    <property type="component" value="Unassembled WGS sequence"/>
</dbReference>
<feature type="compositionally biased region" description="Basic and acidic residues" evidence="1">
    <location>
        <begin position="51"/>
        <end position="89"/>
    </location>
</feature>